<evidence type="ECO:0000256" key="1">
    <source>
        <dbReference type="ARBA" id="ARBA00004781"/>
    </source>
</evidence>
<evidence type="ECO:0000256" key="6">
    <source>
        <dbReference type="RuleBase" id="RU364082"/>
    </source>
</evidence>
<dbReference type="InterPro" id="IPR005913">
    <property type="entry name" value="dTDP_dehydrorham_reduct"/>
</dbReference>
<reference evidence="8 9" key="1">
    <citation type="submission" date="2022-01" db="EMBL/GenBank/DDBJ databases">
        <title>Whole genome-based taxonomy of the Shewanellaceae.</title>
        <authorList>
            <person name="Martin-Rodriguez A.J."/>
        </authorList>
    </citation>
    <scope>NUCLEOTIDE SEQUENCE [LARGE SCALE GENOMIC DNA]</scope>
    <source>
        <strain evidence="8 9">DSM 24955</strain>
    </source>
</reference>
<dbReference type="NCBIfam" id="TIGR01214">
    <property type="entry name" value="rmlD"/>
    <property type="match status" value="1"/>
</dbReference>
<comment type="caution">
    <text evidence="8">The sequence shown here is derived from an EMBL/GenBank/DDBJ whole genome shotgun (WGS) entry which is preliminary data.</text>
</comment>
<dbReference type="Pfam" id="PF04321">
    <property type="entry name" value="RmlD_sub_bind"/>
    <property type="match status" value="1"/>
</dbReference>
<evidence type="ECO:0000256" key="3">
    <source>
        <dbReference type="ARBA" id="ARBA00012929"/>
    </source>
</evidence>
<protein>
    <recommendedName>
        <fullName evidence="4 6">dTDP-4-dehydrorhamnose reductase</fullName>
        <ecNumber evidence="3 6">1.1.1.133</ecNumber>
    </recommendedName>
</protein>
<accession>A0ABT0KK05</accession>
<keyword evidence="6 8" id="KW-0560">Oxidoreductase</keyword>
<comment type="function">
    <text evidence="6">Catalyzes the reduction of dTDP-6-deoxy-L-lyxo-4-hexulose to yield dTDP-L-rhamnose.</text>
</comment>
<dbReference type="InterPro" id="IPR029903">
    <property type="entry name" value="RmlD-like-bd"/>
</dbReference>
<dbReference type="CDD" id="cd05254">
    <property type="entry name" value="dTDP_HR_like_SDR_e"/>
    <property type="match status" value="1"/>
</dbReference>
<organism evidence="8 9">
    <name type="scientific">Shewanella electrodiphila</name>
    <dbReference type="NCBI Taxonomy" id="934143"/>
    <lineage>
        <taxon>Bacteria</taxon>
        <taxon>Pseudomonadati</taxon>
        <taxon>Pseudomonadota</taxon>
        <taxon>Gammaproteobacteria</taxon>
        <taxon>Alteromonadales</taxon>
        <taxon>Shewanellaceae</taxon>
        <taxon>Shewanella</taxon>
    </lineage>
</organism>
<dbReference type="Proteomes" id="UP001202134">
    <property type="component" value="Unassembled WGS sequence"/>
</dbReference>
<dbReference type="RefSeq" id="WP_248954629.1">
    <property type="nucleotide sequence ID" value="NZ_JAKIKU010000001.1"/>
</dbReference>
<dbReference type="PANTHER" id="PTHR10491:SF4">
    <property type="entry name" value="METHIONINE ADENOSYLTRANSFERASE 2 SUBUNIT BETA"/>
    <property type="match status" value="1"/>
</dbReference>
<dbReference type="Gene3D" id="3.90.25.10">
    <property type="entry name" value="UDP-galactose 4-epimerase, domain 1"/>
    <property type="match status" value="1"/>
</dbReference>
<comment type="pathway">
    <text evidence="1 6">Carbohydrate biosynthesis; dTDP-L-rhamnose biosynthesis.</text>
</comment>
<dbReference type="InterPro" id="IPR036291">
    <property type="entry name" value="NAD(P)-bd_dom_sf"/>
</dbReference>
<dbReference type="PANTHER" id="PTHR10491">
    <property type="entry name" value="DTDP-4-DEHYDRORHAMNOSE REDUCTASE"/>
    <property type="match status" value="1"/>
</dbReference>
<dbReference type="EMBL" id="JAKIKU010000001">
    <property type="protein sequence ID" value="MCL1044170.1"/>
    <property type="molecule type" value="Genomic_DNA"/>
</dbReference>
<comment type="cofactor">
    <cofactor evidence="6">
        <name>Mg(2+)</name>
        <dbReference type="ChEBI" id="CHEBI:18420"/>
    </cofactor>
    <text evidence="6">Binds 1 Mg(2+) ion per monomer.</text>
</comment>
<evidence type="ECO:0000256" key="5">
    <source>
        <dbReference type="ARBA" id="ARBA00048200"/>
    </source>
</evidence>
<keyword evidence="6" id="KW-0521">NADP</keyword>
<keyword evidence="9" id="KW-1185">Reference proteome</keyword>
<evidence type="ECO:0000259" key="7">
    <source>
        <dbReference type="Pfam" id="PF04321"/>
    </source>
</evidence>
<evidence type="ECO:0000313" key="9">
    <source>
        <dbReference type="Proteomes" id="UP001202134"/>
    </source>
</evidence>
<name>A0ABT0KK05_9GAMM</name>
<dbReference type="Gene3D" id="3.40.50.720">
    <property type="entry name" value="NAD(P)-binding Rossmann-like Domain"/>
    <property type="match status" value="1"/>
</dbReference>
<dbReference type="EC" id="1.1.1.133" evidence="3 6"/>
<sequence length="319" mass="35401">MKCWLVGASGQLGQCLQQALIDNQVFSSIDLVKSVHTNPDYPSSESFSLKASRTKPFKLDITDFDAVKLFVLTHKPKLIINTAAYTEVDNAESNIDKAYNVNHKGARNLALVANQSNIPIIHISTDFVFDGQATIPYLEAHSSRPINVYGASKRQGELTIQQACSQHVIIRTSWLISEYGNNFAKTIIRLAQNRNELRIVDDQIGCPTYAGNLAKAILHMAAQIALGKTTWGTFHYCGNVSTSWYGLAKAIVEEASVQRKLLTVPILQRINTLDYPLPAKRPPYSVLDCQQIKIAWDIEACDWQASIKTLIKNLDVAAL</sequence>
<feature type="domain" description="RmlD-like substrate binding" evidence="7">
    <location>
        <begin position="1"/>
        <end position="314"/>
    </location>
</feature>
<evidence type="ECO:0000313" key="8">
    <source>
        <dbReference type="EMBL" id="MCL1044170.1"/>
    </source>
</evidence>
<comment type="catalytic activity">
    <reaction evidence="5 6">
        <text>dTDP-beta-L-rhamnose + NADP(+) = dTDP-4-dehydro-beta-L-rhamnose + NADPH + H(+)</text>
        <dbReference type="Rhea" id="RHEA:21796"/>
        <dbReference type="ChEBI" id="CHEBI:15378"/>
        <dbReference type="ChEBI" id="CHEBI:57510"/>
        <dbReference type="ChEBI" id="CHEBI:57783"/>
        <dbReference type="ChEBI" id="CHEBI:58349"/>
        <dbReference type="ChEBI" id="CHEBI:62830"/>
        <dbReference type="EC" id="1.1.1.133"/>
    </reaction>
</comment>
<dbReference type="SUPFAM" id="SSF51735">
    <property type="entry name" value="NAD(P)-binding Rossmann-fold domains"/>
    <property type="match status" value="1"/>
</dbReference>
<dbReference type="GO" id="GO:0008831">
    <property type="term" value="F:dTDP-4-dehydrorhamnose reductase activity"/>
    <property type="evidence" value="ECO:0007669"/>
    <property type="project" value="UniProtKB-EC"/>
</dbReference>
<gene>
    <name evidence="8" type="primary">rfbD</name>
    <name evidence="8" type="ORF">L2737_02330</name>
</gene>
<comment type="similarity">
    <text evidence="2 6">Belongs to the dTDP-4-dehydrorhamnose reductase family.</text>
</comment>
<evidence type="ECO:0000256" key="2">
    <source>
        <dbReference type="ARBA" id="ARBA00010944"/>
    </source>
</evidence>
<proteinExistence type="inferred from homology"/>
<evidence type="ECO:0000256" key="4">
    <source>
        <dbReference type="ARBA" id="ARBA00017099"/>
    </source>
</evidence>